<accession>A0A1Q3AU44</accession>
<organism evidence="2 3">
    <name type="scientific">Cephalotus follicularis</name>
    <name type="common">Albany pitcher plant</name>
    <dbReference type="NCBI Taxonomy" id="3775"/>
    <lineage>
        <taxon>Eukaryota</taxon>
        <taxon>Viridiplantae</taxon>
        <taxon>Streptophyta</taxon>
        <taxon>Embryophyta</taxon>
        <taxon>Tracheophyta</taxon>
        <taxon>Spermatophyta</taxon>
        <taxon>Magnoliopsida</taxon>
        <taxon>eudicotyledons</taxon>
        <taxon>Gunneridae</taxon>
        <taxon>Pentapetalae</taxon>
        <taxon>rosids</taxon>
        <taxon>fabids</taxon>
        <taxon>Oxalidales</taxon>
        <taxon>Cephalotaceae</taxon>
        <taxon>Cephalotus</taxon>
    </lineage>
</organism>
<dbReference type="GO" id="GO:0003676">
    <property type="term" value="F:nucleic acid binding"/>
    <property type="evidence" value="ECO:0007669"/>
    <property type="project" value="InterPro"/>
</dbReference>
<comment type="caution">
    <text evidence="2">The sequence shown here is derived from an EMBL/GenBank/DDBJ whole genome shotgun (WGS) entry which is preliminary data.</text>
</comment>
<dbReference type="PROSITE" id="PS50879">
    <property type="entry name" value="RNASE_H_1"/>
    <property type="match status" value="1"/>
</dbReference>
<dbReference type="PANTHER" id="PTHR48475:SF2">
    <property type="entry name" value="RIBONUCLEASE H"/>
    <property type="match status" value="1"/>
</dbReference>
<dbReference type="InParanoid" id="A0A1Q3AU44"/>
<dbReference type="GO" id="GO:0004523">
    <property type="term" value="F:RNA-DNA hybrid ribonuclease activity"/>
    <property type="evidence" value="ECO:0007669"/>
    <property type="project" value="InterPro"/>
</dbReference>
<sequence>MEENPSESERGLWKLSVDGSSCITGSGAGLVLTSPDGWTLEYALRFGFKATNNEAEWEALIAGLTIAKHLEVQKIEAFSDSQLVVSLASGEYEAREDSMAKYLSHFQSLKSAFEVLRVLKVPRAENARADQLSKLAMAEELEKNQTVLVDYLDMPTISEVDVMDIDIPQEPNWMTPFINWLRNGILPEDLAEARKLVYRSNRFQFRDGILYKRSFSFPWLRCLTPLEDDYALREVYEGVCGNHIGGRTLSHKLLRQGYYWPTLHQDAIDLVRKCDKCQKNAYISRRPSQPLTSITAPWPFAQ</sequence>
<dbReference type="STRING" id="3775.A0A1Q3AU44"/>
<dbReference type="InterPro" id="IPR012337">
    <property type="entry name" value="RNaseH-like_sf"/>
</dbReference>
<proteinExistence type="predicted"/>
<dbReference type="Pfam" id="PF13456">
    <property type="entry name" value="RVT_3"/>
    <property type="match status" value="1"/>
</dbReference>
<dbReference type="InterPro" id="IPR002156">
    <property type="entry name" value="RNaseH_domain"/>
</dbReference>
<dbReference type="EMBL" id="BDDD01000100">
    <property type="protein sequence ID" value="GAV59195.1"/>
    <property type="molecule type" value="Genomic_DNA"/>
</dbReference>
<keyword evidence="3" id="KW-1185">Reference proteome</keyword>
<evidence type="ECO:0000313" key="3">
    <source>
        <dbReference type="Proteomes" id="UP000187406"/>
    </source>
</evidence>
<evidence type="ECO:0000259" key="1">
    <source>
        <dbReference type="PROSITE" id="PS50879"/>
    </source>
</evidence>
<dbReference type="PANTHER" id="PTHR48475">
    <property type="entry name" value="RIBONUCLEASE H"/>
    <property type="match status" value="1"/>
</dbReference>
<dbReference type="SUPFAM" id="SSF53098">
    <property type="entry name" value="Ribonuclease H-like"/>
    <property type="match status" value="1"/>
</dbReference>
<name>A0A1Q3AU44_CEPFO</name>
<dbReference type="OrthoDB" id="514193at2759"/>
<gene>
    <name evidence="2" type="ORF">CFOL_v3_02726</name>
</gene>
<dbReference type="InterPro" id="IPR041588">
    <property type="entry name" value="Integrase_H2C2"/>
</dbReference>
<reference evidence="3" key="1">
    <citation type="submission" date="2016-04" db="EMBL/GenBank/DDBJ databases">
        <title>Cephalotus genome sequencing.</title>
        <authorList>
            <person name="Fukushima K."/>
            <person name="Hasebe M."/>
            <person name="Fang X."/>
        </authorList>
    </citation>
    <scope>NUCLEOTIDE SEQUENCE [LARGE SCALE GENOMIC DNA]</scope>
    <source>
        <strain evidence="3">cv. St1</strain>
    </source>
</reference>
<dbReference type="Gene3D" id="3.30.420.10">
    <property type="entry name" value="Ribonuclease H-like superfamily/Ribonuclease H"/>
    <property type="match status" value="1"/>
</dbReference>
<protein>
    <submittedName>
        <fullName evidence="2">RVT_3 domain-containing protein</fullName>
    </submittedName>
</protein>
<dbReference type="Pfam" id="PF17921">
    <property type="entry name" value="Integrase_H2C2"/>
    <property type="match status" value="1"/>
</dbReference>
<evidence type="ECO:0000313" key="2">
    <source>
        <dbReference type="EMBL" id="GAV59195.1"/>
    </source>
</evidence>
<dbReference type="Gene3D" id="1.10.340.70">
    <property type="match status" value="1"/>
</dbReference>
<dbReference type="CDD" id="cd09279">
    <property type="entry name" value="RNase_HI_like"/>
    <property type="match status" value="1"/>
</dbReference>
<dbReference type="InterPro" id="IPR036397">
    <property type="entry name" value="RNaseH_sf"/>
</dbReference>
<feature type="domain" description="RNase H type-1" evidence="1">
    <location>
        <begin position="9"/>
        <end position="138"/>
    </location>
</feature>
<dbReference type="AlphaFoldDB" id="A0A1Q3AU44"/>
<dbReference type="Proteomes" id="UP000187406">
    <property type="component" value="Unassembled WGS sequence"/>
</dbReference>